<dbReference type="AlphaFoldDB" id="A0A316E2M4"/>
<evidence type="ECO:0000256" key="1">
    <source>
        <dbReference type="ARBA" id="ARBA00008791"/>
    </source>
</evidence>
<dbReference type="RefSeq" id="WP_109649194.1">
    <property type="nucleotide sequence ID" value="NZ_JACWLN010000001.1"/>
</dbReference>
<dbReference type="PRINTS" id="PR01438">
    <property type="entry name" value="UNVRSLSTRESS"/>
</dbReference>
<dbReference type="InterPro" id="IPR006015">
    <property type="entry name" value="Universal_stress_UspA"/>
</dbReference>
<gene>
    <name evidence="3" type="ORF">HZY62_00670</name>
    <name evidence="4" type="ORF">LX92_01005</name>
</gene>
<dbReference type="Pfam" id="PF00582">
    <property type="entry name" value="Usp"/>
    <property type="match status" value="2"/>
</dbReference>
<dbReference type="InterPro" id="IPR006016">
    <property type="entry name" value="UspA"/>
</dbReference>
<dbReference type="SUPFAM" id="SSF52402">
    <property type="entry name" value="Adenine nucleotide alpha hydrolases-like"/>
    <property type="match status" value="2"/>
</dbReference>
<evidence type="ECO:0000313" key="3">
    <source>
        <dbReference type="EMBL" id="MBD1259085.1"/>
    </source>
</evidence>
<name>A0A316E2M4_9FLAO</name>
<accession>A0A316E2M4</accession>
<keyword evidence="6" id="KW-1185">Reference proteome</keyword>
<protein>
    <submittedName>
        <fullName evidence="4">Nucleotide-binding universal stress UspA family protein</fullName>
    </submittedName>
    <submittedName>
        <fullName evidence="3">Universal stress protein</fullName>
    </submittedName>
</protein>
<evidence type="ECO:0000313" key="4">
    <source>
        <dbReference type="EMBL" id="PWK24641.1"/>
    </source>
</evidence>
<evidence type="ECO:0000259" key="2">
    <source>
        <dbReference type="Pfam" id="PF00582"/>
    </source>
</evidence>
<evidence type="ECO:0000313" key="5">
    <source>
        <dbReference type="Proteomes" id="UP000245667"/>
    </source>
</evidence>
<dbReference type="PANTHER" id="PTHR46268:SF6">
    <property type="entry name" value="UNIVERSAL STRESS PROTEIN UP12"/>
    <property type="match status" value="1"/>
</dbReference>
<reference evidence="3 6" key="2">
    <citation type="submission" date="2020-07" db="EMBL/GenBank/DDBJ databases">
        <title>The draft genome sequence of Maribacter polysiphoniae KCTC 22021.</title>
        <authorList>
            <person name="Mu L."/>
        </authorList>
    </citation>
    <scope>NUCLEOTIDE SEQUENCE [LARGE SCALE GENOMIC DNA]</scope>
    <source>
        <strain evidence="3 6">KCTC 22021</strain>
    </source>
</reference>
<dbReference type="Proteomes" id="UP000245667">
    <property type="component" value="Unassembled WGS sequence"/>
</dbReference>
<reference evidence="4 5" key="1">
    <citation type="submission" date="2018-05" db="EMBL/GenBank/DDBJ databases">
        <title>Genomic Encyclopedia of Archaeal and Bacterial Type Strains, Phase II (KMG-II): from individual species to whole genera.</title>
        <authorList>
            <person name="Goeker M."/>
        </authorList>
    </citation>
    <scope>NUCLEOTIDE SEQUENCE [LARGE SCALE GENOMIC DNA]</scope>
    <source>
        <strain evidence="4 5">DSM 23514</strain>
    </source>
</reference>
<feature type="domain" description="UspA" evidence="2">
    <location>
        <begin position="1"/>
        <end position="146"/>
    </location>
</feature>
<comment type="caution">
    <text evidence="4">The sequence shown here is derived from an EMBL/GenBank/DDBJ whole genome shotgun (WGS) entry which is preliminary data.</text>
</comment>
<dbReference type="PANTHER" id="PTHR46268">
    <property type="entry name" value="STRESS RESPONSE PROTEIN NHAX"/>
    <property type="match status" value="1"/>
</dbReference>
<dbReference type="Gene3D" id="3.40.50.620">
    <property type="entry name" value="HUPs"/>
    <property type="match status" value="2"/>
</dbReference>
<organism evidence="4 5">
    <name type="scientific">Maribacter polysiphoniae</name>
    <dbReference type="NCBI Taxonomy" id="429344"/>
    <lineage>
        <taxon>Bacteria</taxon>
        <taxon>Pseudomonadati</taxon>
        <taxon>Bacteroidota</taxon>
        <taxon>Flavobacteriia</taxon>
        <taxon>Flavobacteriales</taxon>
        <taxon>Flavobacteriaceae</taxon>
        <taxon>Maribacter</taxon>
    </lineage>
</organism>
<dbReference type="InterPro" id="IPR014729">
    <property type="entry name" value="Rossmann-like_a/b/a_fold"/>
</dbReference>
<sequence length="284" mass="32779">MKTILIPTDFSENAWNTISFAMQFLKEERCAFYFLHTYTPAFYRMDYILGGPEFSAIPDKGVDASLAGLEKTLEAVKTKFNNPKHIYKTISAFNVLTDEINELNAKKGIDLIIMGTQGASGIKEIFLGTNTVHVIRKSSVPILVIPSGYTYKHIERVLFTTDYLIEYNRNQLYIAIEIAKIYNAEITVLHIKEEYDMTKEQLENKAFLGLYLAQIPHSFEEVKGTQMPDAIMEYLEKNNYELLVMMGKKYSFFERMMKRQHIDQVGFHVQIPFLVIPDTHNTVK</sequence>
<dbReference type="Proteomes" id="UP000651837">
    <property type="component" value="Unassembled WGS sequence"/>
</dbReference>
<dbReference type="OrthoDB" id="9788959at2"/>
<dbReference type="EMBL" id="JACWLN010000001">
    <property type="protein sequence ID" value="MBD1259085.1"/>
    <property type="molecule type" value="Genomic_DNA"/>
</dbReference>
<evidence type="ECO:0000313" key="6">
    <source>
        <dbReference type="Proteomes" id="UP000651837"/>
    </source>
</evidence>
<proteinExistence type="inferred from homology"/>
<dbReference type="EMBL" id="QGGQ01000002">
    <property type="protein sequence ID" value="PWK24641.1"/>
    <property type="molecule type" value="Genomic_DNA"/>
</dbReference>
<dbReference type="CDD" id="cd00293">
    <property type="entry name" value="USP-like"/>
    <property type="match status" value="2"/>
</dbReference>
<comment type="similarity">
    <text evidence="1">Belongs to the universal stress protein A family.</text>
</comment>
<feature type="domain" description="UspA" evidence="2">
    <location>
        <begin position="156"/>
        <end position="277"/>
    </location>
</feature>